<protein>
    <submittedName>
        <fullName evidence="1">Uncharacterized protein</fullName>
    </submittedName>
</protein>
<dbReference type="AlphaFoldDB" id="A0A1M5L9K5"/>
<gene>
    <name evidence="1" type="ORF">SAMN04488109_1091</name>
</gene>
<dbReference type="RefSeq" id="WP_143164774.1">
    <property type="nucleotide sequence ID" value="NZ_FQWQ01000001.1"/>
</dbReference>
<evidence type="ECO:0000313" key="2">
    <source>
        <dbReference type="Proteomes" id="UP000184212"/>
    </source>
</evidence>
<name>A0A1M5L9K5_9BACT</name>
<accession>A0A1M5L9K5</accession>
<dbReference type="STRING" id="947013.SAMN04488109_1091"/>
<organism evidence="1 2">
    <name type="scientific">Chryseolinea serpens</name>
    <dbReference type="NCBI Taxonomy" id="947013"/>
    <lineage>
        <taxon>Bacteria</taxon>
        <taxon>Pseudomonadati</taxon>
        <taxon>Bacteroidota</taxon>
        <taxon>Cytophagia</taxon>
        <taxon>Cytophagales</taxon>
        <taxon>Fulvivirgaceae</taxon>
        <taxon>Chryseolinea</taxon>
    </lineage>
</organism>
<proteinExistence type="predicted"/>
<reference evidence="1 2" key="1">
    <citation type="submission" date="2016-11" db="EMBL/GenBank/DDBJ databases">
        <authorList>
            <person name="Jaros S."/>
            <person name="Januszkiewicz K."/>
            <person name="Wedrychowicz H."/>
        </authorList>
    </citation>
    <scope>NUCLEOTIDE SEQUENCE [LARGE SCALE GENOMIC DNA]</scope>
    <source>
        <strain evidence="1 2">DSM 24574</strain>
    </source>
</reference>
<sequence>MQPIVPVFDTVQIDTLRAEPLLEEFYVDSLNVGRKSFNKVEISKYRAIDSMYVIIKFYSKQHSRWKLKNEFRFEKDGIRGCEPQFTDFNNDKLNDITYVANVAARPGSNEMRRLFIYDVRDDKLVSMKNSLDYPNMLYNKKLNCIDALQVYGGCSTVFLKISGDSLRPFAEVELHFGLTVTTYDKKGRAKIIFRDTTKKAAFIRYQTFNPPKPYQDN</sequence>
<evidence type="ECO:0000313" key="1">
    <source>
        <dbReference type="EMBL" id="SHG61605.1"/>
    </source>
</evidence>
<dbReference type="Proteomes" id="UP000184212">
    <property type="component" value="Unassembled WGS sequence"/>
</dbReference>
<keyword evidence="2" id="KW-1185">Reference proteome</keyword>
<dbReference type="EMBL" id="FQWQ01000001">
    <property type="protein sequence ID" value="SHG61605.1"/>
    <property type="molecule type" value="Genomic_DNA"/>
</dbReference>
<dbReference type="OrthoDB" id="789281at2"/>